<name>A0A974WJU4_9BACT</name>
<feature type="coiled-coil region" evidence="1">
    <location>
        <begin position="224"/>
        <end position="251"/>
    </location>
</feature>
<accession>A0A974WJU4</accession>
<dbReference type="EMBL" id="CP070608">
    <property type="protein sequence ID" value="QSE99113.1"/>
    <property type="molecule type" value="Genomic_DNA"/>
</dbReference>
<evidence type="ECO:0008006" key="4">
    <source>
        <dbReference type="Google" id="ProtNLM"/>
    </source>
</evidence>
<dbReference type="InterPro" id="IPR027417">
    <property type="entry name" value="P-loop_NTPase"/>
</dbReference>
<feature type="coiled-coil region" evidence="1">
    <location>
        <begin position="510"/>
        <end position="540"/>
    </location>
</feature>
<keyword evidence="1" id="KW-0175">Coiled coil</keyword>
<proteinExistence type="predicted"/>
<gene>
    <name evidence="2" type="ORF">JR347_08500</name>
</gene>
<dbReference type="SUPFAM" id="SSF52540">
    <property type="entry name" value="P-loop containing nucleoside triphosphate hydrolases"/>
    <property type="match status" value="1"/>
</dbReference>
<keyword evidence="3" id="KW-1185">Reference proteome</keyword>
<dbReference type="KEGG" id="fuv:JR347_08500"/>
<dbReference type="AlphaFoldDB" id="A0A974WJU4"/>
<evidence type="ECO:0000313" key="3">
    <source>
        <dbReference type="Proteomes" id="UP000662783"/>
    </source>
</evidence>
<dbReference type="RefSeq" id="WP_205723624.1">
    <property type="nucleotide sequence ID" value="NZ_CP070608.1"/>
</dbReference>
<reference evidence="2" key="1">
    <citation type="submission" date="2021-02" db="EMBL/GenBank/DDBJ databases">
        <title>Fulvivirga sp. S481 isolated from sea water.</title>
        <authorList>
            <person name="Bae S.S."/>
            <person name="Baek K."/>
        </authorList>
    </citation>
    <scope>NUCLEOTIDE SEQUENCE</scope>
    <source>
        <strain evidence="2">S481</strain>
    </source>
</reference>
<sequence>MTNKNNEHFDIIKKVIHSTFLTPFNHRLDDHKEFLKKAYELIINLNSSDLDKPEALKQAFVYKANLLEATEHLLKAGLNDYETEFKLFEKEFKVHLKSQVKTKKLVQKKERFDIQSDDSLFIKILKPAKKAVYLISKWPEKVANVIRKLRGKDQVPLKSWYHKVNFRDLTNYYLKEKFLEDLKPAIDLYYQEVTATALTLWYYDDQIDKRLSKNFGLEQEDELKKVTQAEVDENLKKLDAAKERIKAVVEKSFKESCASFSFNLERAGTIERSNRSFSQRKSKKLHKKITNNFKRVNTRWNNTLLVLNDDWQIDLELYDIIYESLYKIIEIKSSINDKLNTIYDYKFISVKQHLEGWKSKLSKEPDQSFKKLIVSELPAINKQLSKLIDDTRDHIINQDFLETIDSLEQLTIESLEKISQRRAITRGVDFNAPVKGAQINYISPSELIQFETAPQFFKVTEAIKVATNENLSKAEATLLQMEQILSFNLETAASKADDSKNLDEAKSIALEGMDRTIAQLDNAKEQLDEIEANVSNELNEGLITYCKNLIKFTNNENILELRVRIAKGKAIDRGRKLKENVINTVKNFVPLAIRFIKASYKKYNELFRQKLKRLGIQGVKSTVSTEMADFLAETETVIESLPVVYQRLFRARPLEDDKFFEGRREEHKQLKNAYSNWNAGRFAATVVVGEKGSGLTTLLNLFLFNLKEDKEIIRLRPEQNISREEDLLLYFNEAIGGKNRLELNALVTYLNTGKKKIVILENVQNLYEKKIGGFVVVKVLAELISLTHRNTFWITGCTQYAFKYLDKTINFSENFSYKVEMEELSADDIINIIERRHKVSGYKLVYEAGSDEANNKRFANMEYEEQQAYLKKNYFNELNKLTKSNISIALVYWLRSTNIGEGNTIRIKSIGNIDYSFINGLSNQKLEVLTILLLHDGLTEEHVADITNQSIQKARGILHTLLEDGVIIRPELTYFINPLLYRQTVSLLKAKNIIH</sequence>
<dbReference type="Proteomes" id="UP000662783">
    <property type="component" value="Chromosome"/>
</dbReference>
<evidence type="ECO:0000313" key="2">
    <source>
        <dbReference type="EMBL" id="QSE99113.1"/>
    </source>
</evidence>
<protein>
    <recommendedName>
        <fullName evidence="4">ATP-binding protein</fullName>
    </recommendedName>
</protein>
<evidence type="ECO:0000256" key="1">
    <source>
        <dbReference type="SAM" id="Coils"/>
    </source>
</evidence>
<organism evidence="2 3">
    <name type="scientific">Fulvivirga lutea</name>
    <dbReference type="NCBI Taxonomy" id="2810512"/>
    <lineage>
        <taxon>Bacteria</taxon>
        <taxon>Pseudomonadati</taxon>
        <taxon>Bacteroidota</taxon>
        <taxon>Cytophagia</taxon>
        <taxon>Cytophagales</taxon>
        <taxon>Fulvivirgaceae</taxon>
        <taxon>Fulvivirga</taxon>
    </lineage>
</organism>